<reference evidence="1 2" key="1">
    <citation type="submission" date="2018-12" db="EMBL/GenBank/DDBJ databases">
        <authorList>
            <person name="Grouzdev D.S."/>
            <person name="Krutkina M.S."/>
        </authorList>
    </citation>
    <scope>NUCLEOTIDE SEQUENCE [LARGE SCALE GENOMIC DNA]</scope>
    <source>
        <strain evidence="1 2">RmlP026</strain>
    </source>
</reference>
<protein>
    <submittedName>
        <fullName evidence="1">Uncharacterized protein</fullName>
    </submittedName>
</protein>
<dbReference type="RefSeq" id="WP_129228620.1">
    <property type="nucleotide sequence ID" value="NZ_QYBB01000029.1"/>
</dbReference>
<sequence>MPKFQVTIADEAGHKLYDETIEAPGPMEACAKAVADAKTADVAESEEQMDSGIMPPFTMDS</sequence>
<evidence type="ECO:0000313" key="1">
    <source>
        <dbReference type="EMBL" id="RYC30217.1"/>
    </source>
</evidence>
<dbReference type="EMBL" id="QYBB01000029">
    <property type="protein sequence ID" value="RYC30217.1"/>
    <property type="molecule type" value="Genomic_DNA"/>
</dbReference>
<dbReference type="AlphaFoldDB" id="A0A4Q2U5I8"/>
<accession>A0A4Q2U5I8</accession>
<organism evidence="1 2">
    <name type="scientific">Lichenibacterium minor</name>
    <dbReference type="NCBI Taxonomy" id="2316528"/>
    <lineage>
        <taxon>Bacteria</taxon>
        <taxon>Pseudomonadati</taxon>
        <taxon>Pseudomonadota</taxon>
        <taxon>Alphaproteobacteria</taxon>
        <taxon>Hyphomicrobiales</taxon>
        <taxon>Lichenihabitantaceae</taxon>
        <taxon>Lichenibacterium</taxon>
    </lineage>
</organism>
<name>A0A4Q2U5I8_9HYPH</name>
<dbReference type="Proteomes" id="UP000290759">
    <property type="component" value="Unassembled WGS sequence"/>
</dbReference>
<comment type="caution">
    <text evidence="1">The sequence shown here is derived from an EMBL/GenBank/DDBJ whole genome shotgun (WGS) entry which is preliminary data.</text>
</comment>
<keyword evidence="2" id="KW-1185">Reference proteome</keyword>
<evidence type="ECO:0000313" key="2">
    <source>
        <dbReference type="Proteomes" id="UP000290759"/>
    </source>
</evidence>
<reference evidence="1 2" key="2">
    <citation type="submission" date="2019-02" db="EMBL/GenBank/DDBJ databases">
        <title>'Lichenibacterium ramalinii' gen. nov. sp. nov., 'Lichenibacterium minor' gen. nov. sp. nov.</title>
        <authorList>
            <person name="Pankratov T."/>
        </authorList>
    </citation>
    <scope>NUCLEOTIDE SEQUENCE [LARGE SCALE GENOMIC DNA]</scope>
    <source>
        <strain evidence="1 2">RmlP026</strain>
    </source>
</reference>
<gene>
    <name evidence="1" type="ORF">D3273_19785</name>
</gene>
<proteinExistence type="predicted"/>